<feature type="region of interest" description="Disordered" evidence="1">
    <location>
        <begin position="60"/>
        <end position="82"/>
    </location>
</feature>
<accession>A0ABN8X154</accession>
<proteinExistence type="predicted"/>
<keyword evidence="3" id="KW-1185">Reference proteome</keyword>
<organism evidence="2 3">
    <name type="scientific">Methylocaldum szegediense</name>
    <dbReference type="NCBI Taxonomy" id="73780"/>
    <lineage>
        <taxon>Bacteria</taxon>
        <taxon>Pseudomonadati</taxon>
        <taxon>Pseudomonadota</taxon>
        <taxon>Gammaproteobacteria</taxon>
        <taxon>Methylococcales</taxon>
        <taxon>Methylococcaceae</taxon>
        <taxon>Methylocaldum</taxon>
    </lineage>
</organism>
<feature type="compositionally biased region" description="Basic and acidic residues" evidence="1">
    <location>
        <begin position="60"/>
        <end position="73"/>
    </location>
</feature>
<dbReference type="Proteomes" id="UP001162030">
    <property type="component" value="Chromosome"/>
</dbReference>
<evidence type="ECO:0000313" key="2">
    <source>
        <dbReference type="EMBL" id="CAI8799746.1"/>
    </source>
</evidence>
<sequence length="82" mass="9226">MHVGALGKPLASVDLAVNIYRRPSLRLWLAAWGPVCRSPDAGFCVGQFYTRSEKVGNDRLDETGRERLTDSHRSLPMARRSR</sequence>
<protein>
    <submittedName>
        <fullName evidence="2">Uncharacterized protein</fullName>
    </submittedName>
</protein>
<evidence type="ECO:0000313" key="3">
    <source>
        <dbReference type="Proteomes" id="UP001162030"/>
    </source>
</evidence>
<evidence type="ECO:0000256" key="1">
    <source>
        <dbReference type="SAM" id="MobiDB-lite"/>
    </source>
</evidence>
<dbReference type="EMBL" id="OX458333">
    <property type="protein sequence ID" value="CAI8799746.1"/>
    <property type="molecule type" value="Genomic_DNA"/>
</dbReference>
<name>A0ABN8X154_9GAMM</name>
<reference evidence="2 3" key="1">
    <citation type="submission" date="2023-03" db="EMBL/GenBank/DDBJ databases">
        <authorList>
            <person name="Pearce D."/>
        </authorList>
    </citation>
    <scope>NUCLEOTIDE SEQUENCE [LARGE SCALE GENOMIC DNA]</scope>
    <source>
        <strain evidence="2">Msz</strain>
    </source>
</reference>
<gene>
    <name evidence="2" type="ORF">MSZNOR_1567</name>
</gene>